<organism evidence="2 3">
    <name type="scientific">Peribacillus simplex</name>
    <dbReference type="NCBI Taxonomy" id="1478"/>
    <lineage>
        <taxon>Bacteria</taxon>
        <taxon>Bacillati</taxon>
        <taxon>Bacillota</taxon>
        <taxon>Bacilli</taxon>
        <taxon>Bacillales</taxon>
        <taxon>Bacillaceae</taxon>
        <taxon>Peribacillus</taxon>
    </lineage>
</organism>
<dbReference type="Proteomes" id="UP001178277">
    <property type="component" value="Unassembled WGS sequence"/>
</dbReference>
<name>A0AA90NPI4_9BACI</name>
<comment type="caution">
    <text evidence="2">The sequence shown here is derived from an EMBL/GenBank/DDBJ whole genome shotgun (WGS) entry which is preliminary data.</text>
</comment>
<accession>A0AA90NPI4</accession>
<evidence type="ECO:0000259" key="1">
    <source>
        <dbReference type="PROSITE" id="PS51832"/>
    </source>
</evidence>
<evidence type="ECO:0000313" key="3">
    <source>
        <dbReference type="Proteomes" id="UP001178277"/>
    </source>
</evidence>
<protein>
    <recommendedName>
        <fullName evidence="1">HD-GYP domain-containing protein</fullName>
    </recommendedName>
</protein>
<dbReference type="EMBL" id="JAUUTP010000001">
    <property type="protein sequence ID" value="MDP1417009.1"/>
    <property type="molecule type" value="Genomic_DNA"/>
</dbReference>
<dbReference type="Gene3D" id="1.10.3210.10">
    <property type="entry name" value="Hypothetical protein af1432"/>
    <property type="match status" value="1"/>
</dbReference>
<evidence type="ECO:0000313" key="2">
    <source>
        <dbReference type="EMBL" id="MDP1417009.1"/>
    </source>
</evidence>
<feature type="domain" description="HD-GYP" evidence="1">
    <location>
        <begin position="1"/>
        <end position="38"/>
    </location>
</feature>
<gene>
    <name evidence="2" type="ORF">Q8G35_01140</name>
</gene>
<dbReference type="InterPro" id="IPR037522">
    <property type="entry name" value="HD_GYP_dom"/>
</dbReference>
<dbReference type="AlphaFoldDB" id="A0AA90NPI4"/>
<dbReference type="RefSeq" id="WP_305158717.1">
    <property type="nucleotide sequence ID" value="NZ_JAUUTP010000001.1"/>
</dbReference>
<sequence>MLHDVGKMLVPLEILRKPGKLTEKSLNKSKNMPITDFI</sequence>
<reference evidence="2" key="1">
    <citation type="submission" date="2023-07" db="EMBL/GenBank/DDBJ databases">
        <title>Murine gut Bacillus species.</title>
        <authorList>
            <person name="Gutman E."/>
            <person name="Hashuel R."/>
            <person name="Litvak Y."/>
        </authorList>
    </citation>
    <scope>NUCLEOTIDE SEQUENCE</scope>
    <source>
        <strain evidence="2">RU283</strain>
    </source>
</reference>
<dbReference type="PROSITE" id="PS51832">
    <property type="entry name" value="HD_GYP"/>
    <property type="match status" value="1"/>
</dbReference>
<proteinExistence type="predicted"/>